<sequence>MYNVEGRSTWLEMGIKTNWQNFFCNGCLKIFLGKSWWATL</sequence>
<dbReference type="AlphaFoldDB" id="A0A2P2PC90"/>
<proteinExistence type="predicted"/>
<accession>A0A2P2PC90</accession>
<reference evidence="1" key="1">
    <citation type="submission" date="2018-02" db="EMBL/GenBank/DDBJ databases">
        <title>Rhizophora mucronata_Transcriptome.</title>
        <authorList>
            <person name="Meera S.P."/>
            <person name="Sreeshan A."/>
            <person name="Augustine A."/>
        </authorList>
    </citation>
    <scope>NUCLEOTIDE SEQUENCE</scope>
    <source>
        <tissue evidence="1">Leaf</tissue>
    </source>
</reference>
<dbReference type="EMBL" id="GGEC01071757">
    <property type="protein sequence ID" value="MBX52241.1"/>
    <property type="molecule type" value="Transcribed_RNA"/>
</dbReference>
<name>A0A2P2PC90_RHIMU</name>
<protein>
    <submittedName>
        <fullName evidence="1">Uncharacterized protein</fullName>
    </submittedName>
</protein>
<organism evidence="1">
    <name type="scientific">Rhizophora mucronata</name>
    <name type="common">Asiatic mangrove</name>
    <dbReference type="NCBI Taxonomy" id="61149"/>
    <lineage>
        <taxon>Eukaryota</taxon>
        <taxon>Viridiplantae</taxon>
        <taxon>Streptophyta</taxon>
        <taxon>Embryophyta</taxon>
        <taxon>Tracheophyta</taxon>
        <taxon>Spermatophyta</taxon>
        <taxon>Magnoliopsida</taxon>
        <taxon>eudicotyledons</taxon>
        <taxon>Gunneridae</taxon>
        <taxon>Pentapetalae</taxon>
        <taxon>rosids</taxon>
        <taxon>fabids</taxon>
        <taxon>Malpighiales</taxon>
        <taxon>Rhizophoraceae</taxon>
        <taxon>Rhizophora</taxon>
    </lineage>
</organism>
<evidence type="ECO:0000313" key="1">
    <source>
        <dbReference type="EMBL" id="MBX52241.1"/>
    </source>
</evidence>